<organism evidence="4 5">
    <name type="scientific">Chitinophaga jiangningensis</name>
    <dbReference type="NCBI Taxonomy" id="1419482"/>
    <lineage>
        <taxon>Bacteria</taxon>
        <taxon>Pseudomonadati</taxon>
        <taxon>Bacteroidota</taxon>
        <taxon>Chitinophagia</taxon>
        <taxon>Chitinophagales</taxon>
        <taxon>Chitinophagaceae</taxon>
        <taxon>Chitinophaga</taxon>
    </lineage>
</organism>
<dbReference type="Pfam" id="PF07532">
    <property type="entry name" value="Big_4"/>
    <property type="match status" value="6"/>
</dbReference>
<evidence type="ECO:0000256" key="2">
    <source>
        <dbReference type="SAM" id="SignalP"/>
    </source>
</evidence>
<reference evidence="4 5" key="1">
    <citation type="submission" date="2016-11" db="EMBL/GenBank/DDBJ databases">
        <authorList>
            <person name="Jaros S."/>
            <person name="Januszkiewicz K."/>
            <person name="Wedrychowicz H."/>
        </authorList>
    </citation>
    <scope>NUCLEOTIDE SEQUENCE [LARGE SCALE GENOMIC DNA]</scope>
    <source>
        <strain evidence="4 5">DSM 27406</strain>
    </source>
</reference>
<dbReference type="Proteomes" id="UP000184420">
    <property type="component" value="Unassembled WGS sequence"/>
</dbReference>
<evidence type="ECO:0000313" key="4">
    <source>
        <dbReference type="EMBL" id="SHL25962.1"/>
    </source>
</evidence>
<feature type="domain" description="Bacterial Ig-like" evidence="3">
    <location>
        <begin position="1204"/>
        <end position="1246"/>
    </location>
</feature>
<dbReference type="Pfam" id="PF13585">
    <property type="entry name" value="CHU_C"/>
    <property type="match status" value="1"/>
</dbReference>
<feature type="region of interest" description="Disordered" evidence="1">
    <location>
        <begin position="482"/>
        <end position="504"/>
    </location>
</feature>
<keyword evidence="5" id="KW-1185">Reference proteome</keyword>
<dbReference type="RefSeq" id="WP_073079522.1">
    <property type="nucleotide sequence ID" value="NZ_FRBL01000002.1"/>
</dbReference>
<feature type="chain" id="PRO_5012455181" evidence="2">
    <location>
        <begin position="20"/>
        <end position="1853"/>
    </location>
</feature>
<dbReference type="InterPro" id="IPR026341">
    <property type="entry name" value="T9SS_type_B"/>
</dbReference>
<dbReference type="NCBIfam" id="TIGR04131">
    <property type="entry name" value="Bac_Flav_CTERM"/>
    <property type="match status" value="1"/>
</dbReference>
<feature type="signal peptide" evidence="2">
    <location>
        <begin position="1"/>
        <end position="19"/>
    </location>
</feature>
<gene>
    <name evidence="4" type="ORF">SAMN05444266_102630</name>
</gene>
<dbReference type="STRING" id="1419482.SAMN05444266_102630"/>
<proteinExistence type="predicted"/>
<protein>
    <submittedName>
        <fullName evidence="4">Gliding motility-associated C-terminal domain-containing protein</fullName>
    </submittedName>
</protein>
<name>A0A1M6Z6F3_9BACT</name>
<feature type="domain" description="Bacterial Ig-like" evidence="3">
    <location>
        <begin position="1369"/>
        <end position="1418"/>
    </location>
</feature>
<evidence type="ECO:0000259" key="3">
    <source>
        <dbReference type="Pfam" id="PF07532"/>
    </source>
</evidence>
<dbReference type="InterPro" id="IPR011081">
    <property type="entry name" value="Big_4"/>
</dbReference>
<feature type="domain" description="Bacterial Ig-like" evidence="3">
    <location>
        <begin position="1036"/>
        <end position="1076"/>
    </location>
</feature>
<accession>A0A1M6Z6F3</accession>
<feature type="domain" description="Bacterial Ig-like" evidence="3">
    <location>
        <begin position="1451"/>
        <end position="1503"/>
    </location>
</feature>
<feature type="compositionally biased region" description="Polar residues" evidence="1">
    <location>
        <begin position="494"/>
        <end position="503"/>
    </location>
</feature>
<dbReference type="InterPro" id="IPR011050">
    <property type="entry name" value="Pectin_lyase_fold/virulence"/>
</dbReference>
<dbReference type="SUPFAM" id="SSF51126">
    <property type="entry name" value="Pectin lyase-like"/>
    <property type="match status" value="1"/>
</dbReference>
<evidence type="ECO:0000256" key="1">
    <source>
        <dbReference type="SAM" id="MobiDB-lite"/>
    </source>
</evidence>
<evidence type="ECO:0000313" key="5">
    <source>
        <dbReference type="Proteomes" id="UP000184420"/>
    </source>
</evidence>
<sequence length="1853" mass="197240">MKKVYTSFLFILFTLQSLAQGICYVKQSAAAGGDGKSWATAFNSLDDALAAQQTDASITKIYITAGNYMPVVEAEPGSPGSKTFLIDHHLEILGGFPPDASGSMGPEAANPALYKTVLADLTSPDVQRPCHIITVLGNGLNVKLENLTIRSGYAGWRTPSADIYHSSGLMAMQTYGGGVYANGANLNLTRCLIGQNTASTGGAITAFNGTLTLDRDSFYLNSAVDYAAIYVANVQTTITNSIFSGNVATSQFSSYIISSSGQNQQQMRVYNCNFYRNQCNYAVLGGSPYELWNNIFIINRSLTQAAVPPIGSGNNQQSNLNITNDVSLSTHFQNLSKGFQLKKTAPGVNAGYAPAAINSTDYYGNARVTGIVDIGAAESPYPGSASITTFTTMDPLITNAATVRFRIMFTTAVSGVNTANFGVGGTASATVTAVENDQTDLRAWIVTVKPATEGTVGLQMTNDDGIDYIITSLTAADRGYTIDRTPPQLRTPVMGSSNTTTPSRFAKAGDMVSVTFNTNEPVSPAGGTISGINMSTTSTGNNYRAYVVVQNNTPEGLVVPDCSFADAAGNISKITSASFTAGVPITIDRTAPIVTVAPITVYPDELGKVTVQLTDLNISGTDNYTPQDQLIFDFTTTTLNWSANQGVINLNTTARDLAGNFRFTPVAVTFAKRIITSMDPFSPINVQWGTAPSNVTLPTAAKVTFNTGKIEYRSILWNRDDLQTKITGTHTITGSFPLNAYDDGSNTVTLTYTVGPKLIAGIAPVGNITKPYGTSLDGLNLSSTVIVNIVNQTNPEQVPVVWNTASYNPTQPGTYRLSGMLQLPQGYTNPNKYTAYVQVTVEKRYVTAYTATPLAEVPVGYSGLLNKPAQIAVTLSDGTATSYPVTWSGAADYNRIGSYDFTGSLQVDYPTDNTLGIVPTFTVHVVKRNMQTLETTTGATVAYGTAFSQLPLPATLYTIYNSDVKENVYINWQAGDYDATAPGTYTLYGDPVTDAISTNNLPLKGSINITVDKRYVTATATLPPMHVPYGSSAAALILPATVATTYSDHSTINTGITWNGNADLLTAGTYTYTGTLVTDNVSDNRNNIQVTQEVIVDRRHLTSIAPVADISVPFHTSFENIGLPATVQLHFDDQTALTTNVTWDGSSYLADQPGEYILQGSFTLDANTLNPNNLKLQTKVIVDKRYLTAITAAADITVPLSSDPADITLPANLSATFSDGTTAMVPVSWTGSTDTETAGTYHYQGIPVLDAVTDNRNNVLTSLRVVVKKRLVSVVHSPAAINVAYNTAFQQIGLPTAIQVDFDNGSTAQVPVSWQAGSYNPALPQTYTLTGSLQTDVNTDNAAGETARLQVTVEKRFITVIHQSADIHVALGSDPADIRLPATVDIIYSDGTAATAGINWAGNANTAQAGNYTYTGTVIMDAVTDNRNQVFAGMQVVVDKRNMTALAAINNITVPVGTSFGQLTLPTTVRISYDNGDHADANITWLPGNYDGNTAGTYPIYGIPVADANSANPQQLQATITITVSKLQQHLQYTAPGVIHEGDANYDLKAASSAGLPVSIQSGNTRVVSIQASQLHFEQPGKALITLTQAGNGTYEPASPVTFEVEVLAWPEAEISAGSSLAFCQGDRVVLSATPGAAYQWVHDGIAVPDAAVSTLEATASGTYQVQVTYANGFRKTSTPVMVTAHPLPTGTIAADNINISKGAAVQLQAGGGDSYSWTSTAPLSNSHIANPVSRPENDARYEVTITSAAGCSVKKDITVTVKHDFNLVATNILTPNGDGINDTWVIKNIDMYRQNELKIFDRSGRLLYTAKGYTNNWNGTVNGQPLAEGTYYYILEFENGQHQIKGFITIIR</sequence>
<keyword evidence="2" id="KW-0732">Signal</keyword>
<dbReference type="EMBL" id="FRBL01000002">
    <property type="protein sequence ID" value="SHL25962.1"/>
    <property type="molecule type" value="Genomic_DNA"/>
</dbReference>
<dbReference type="OrthoDB" id="1652165at2"/>
<feature type="domain" description="Bacterial Ig-like" evidence="3">
    <location>
        <begin position="1120"/>
        <end position="1160"/>
    </location>
</feature>
<feature type="domain" description="Bacterial Ig-like" evidence="3">
    <location>
        <begin position="868"/>
        <end position="905"/>
    </location>
</feature>